<dbReference type="EMBL" id="CP116221">
    <property type="protein sequence ID" value="WCO01851.1"/>
    <property type="molecule type" value="Genomic_DNA"/>
</dbReference>
<organism evidence="1 2">
    <name type="scientific">Psychroserpens ponticola</name>
    <dbReference type="NCBI Taxonomy" id="2932268"/>
    <lineage>
        <taxon>Bacteria</taxon>
        <taxon>Pseudomonadati</taxon>
        <taxon>Bacteroidota</taxon>
        <taxon>Flavobacteriia</taxon>
        <taxon>Flavobacteriales</taxon>
        <taxon>Flavobacteriaceae</taxon>
        <taxon>Psychroserpens</taxon>
    </lineage>
</organism>
<evidence type="ECO:0000313" key="1">
    <source>
        <dbReference type="EMBL" id="WCO01851.1"/>
    </source>
</evidence>
<dbReference type="Pfam" id="PF10652">
    <property type="entry name" value="DUF2480"/>
    <property type="match status" value="1"/>
</dbReference>
<name>A0ABY7RYW3_9FLAO</name>
<dbReference type="RefSeq" id="WP_249997026.1">
    <property type="nucleotide sequence ID" value="NZ_CP116221.1"/>
</dbReference>
<dbReference type="InterPro" id="IPR018914">
    <property type="entry name" value="DUF2480"/>
</dbReference>
<dbReference type="Proteomes" id="UP001202717">
    <property type="component" value="Chromosome"/>
</dbReference>
<evidence type="ECO:0000313" key="2">
    <source>
        <dbReference type="Proteomes" id="UP001202717"/>
    </source>
</evidence>
<reference evidence="1 2" key="1">
    <citation type="submission" date="2023-01" db="EMBL/GenBank/DDBJ databases">
        <title>Psychroserpens ponticola sp. nov., isolated from seawater.</title>
        <authorList>
            <person name="Kristyanto S."/>
            <person name="Jung J."/>
            <person name="Kim J.M."/>
            <person name="Jeon C.O."/>
        </authorList>
    </citation>
    <scope>NUCLEOTIDE SEQUENCE [LARGE SCALE GENOMIC DNA]</scope>
    <source>
        <strain evidence="1 2">MSW6</strain>
    </source>
</reference>
<protein>
    <submittedName>
        <fullName evidence="1">DUF2480 family protein</fullName>
    </submittedName>
</protein>
<gene>
    <name evidence="1" type="ORF">MUN68_017540</name>
</gene>
<keyword evidence="2" id="KW-1185">Reference proteome</keyword>
<sequence length="169" mass="19453">MADEIINRVAQSKLVVIDLEDFYPQGERVLFDIKDWLYEGFVLREKDFRHHVKEHDWSQYKNQYVALICSTDAIIPAWAYMLITIELASYSKKTIIGDLNTLETSIYQSIINGLDLDSYQEKPIIIKGCSNKPVPENAYILLTEVLQPIAKSIMYGEACSSVPLFKKKK</sequence>
<proteinExistence type="predicted"/>
<accession>A0ABY7RYW3</accession>